<comment type="caution">
    <text evidence="3">The sequence shown here is derived from an EMBL/GenBank/DDBJ whole genome shotgun (WGS) entry which is preliminary data.</text>
</comment>
<organism evidence="3 4">
    <name type="scientific">Erythrobacter longus</name>
    <dbReference type="NCBI Taxonomy" id="1044"/>
    <lineage>
        <taxon>Bacteria</taxon>
        <taxon>Pseudomonadati</taxon>
        <taxon>Pseudomonadota</taxon>
        <taxon>Alphaproteobacteria</taxon>
        <taxon>Sphingomonadales</taxon>
        <taxon>Erythrobacteraceae</taxon>
        <taxon>Erythrobacter/Porphyrobacter group</taxon>
        <taxon>Erythrobacter</taxon>
    </lineage>
</organism>
<dbReference type="PANTHER" id="PTHR10900">
    <property type="entry name" value="PERIOSTIN-RELATED"/>
    <property type="match status" value="1"/>
</dbReference>
<dbReference type="SUPFAM" id="SSF82153">
    <property type="entry name" value="FAS1 domain"/>
    <property type="match status" value="1"/>
</dbReference>
<dbReference type="GO" id="GO:0005615">
    <property type="term" value="C:extracellular space"/>
    <property type="evidence" value="ECO:0007669"/>
    <property type="project" value="TreeGrafter"/>
</dbReference>
<dbReference type="SMART" id="SM00554">
    <property type="entry name" value="FAS1"/>
    <property type="match status" value="1"/>
</dbReference>
<evidence type="ECO:0000313" key="4">
    <source>
        <dbReference type="Proteomes" id="UP000027647"/>
    </source>
</evidence>
<evidence type="ECO:0000259" key="2">
    <source>
        <dbReference type="PROSITE" id="PS50213"/>
    </source>
</evidence>
<dbReference type="PROSITE" id="PS51257">
    <property type="entry name" value="PROKAR_LIPOPROTEIN"/>
    <property type="match status" value="1"/>
</dbReference>
<protein>
    <submittedName>
        <fullName evidence="3">Beta-Ig-H3/fasciclin</fullName>
    </submittedName>
</protein>
<sequence>MLKKTLITGFTAVSALALVACGAEAETEDAMTDDTMVAEEAAAPGTIPEVASGDETFSTLVAAVTAANLGETLSGEGPFTVFAPTNDAFGKLPEGTVETLTTTDTDTLTSILTYHVVEGAVDAATLTAAIEEAGEAGYTITTVGGGTLTATLVDGAVVLTDATGGTATVTATNVEASNGLIHVIDTVLMPG</sequence>
<dbReference type="EMBL" id="JMIW01000001">
    <property type="protein sequence ID" value="KEO92179.1"/>
    <property type="molecule type" value="Genomic_DNA"/>
</dbReference>
<dbReference type="AlphaFoldDB" id="A0A074MFF3"/>
<dbReference type="InterPro" id="IPR000782">
    <property type="entry name" value="FAS1_domain"/>
</dbReference>
<dbReference type="InterPro" id="IPR036378">
    <property type="entry name" value="FAS1_dom_sf"/>
</dbReference>
<evidence type="ECO:0000313" key="3">
    <source>
        <dbReference type="EMBL" id="KEO92179.1"/>
    </source>
</evidence>
<dbReference type="FunFam" id="2.30.180.10:FF:000014">
    <property type="entry name" value="Stabilin 1"/>
    <property type="match status" value="1"/>
</dbReference>
<accession>A0A074MFF3</accession>
<keyword evidence="1" id="KW-0732">Signal</keyword>
<name>A0A074MFF3_ERYLO</name>
<dbReference type="InterPro" id="IPR050904">
    <property type="entry name" value="Adhesion/Biosynth-related"/>
</dbReference>
<keyword evidence="4" id="KW-1185">Reference proteome</keyword>
<dbReference type="Gene3D" id="2.30.180.10">
    <property type="entry name" value="FAS1 domain"/>
    <property type="match status" value="1"/>
</dbReference>
<dbReference type="eggNOG" id="COG2335">
    <property type="taxonomic scope" value="Bacteria"/>
</dbReference>
<evidence type="ECO:0000256" key="1">
    <source>
        <dbReference type="SAM" id="SignalP"/>
    </source>
</evidence>
<dbReference type="Pfam" id="PF02469">
    <property type="entry name" value="Fasciclin"/>
    <property type="match status" value="1"/>
</dbReference>
<dbReference type="STRING" id="1044.EH31_05800"/>
<dbReference type="PANTHER" id="PTHR10900:SF77">
    <property type="entry name" value="FI19380P1"/>
    <property type="match status" value="1"/>
</dbReference>
<feature type="chain" id="PRO_5001699262" evidence="1">
    <location>
        <begin position="26"/>
        <end position="191"/>
    </location>
</feature>
<feature type="signal peptide" evidence="1">
    <location>
        <begin position="1"/>
        <end position="25"/>
    </location>
</feature>
<dbReference type="PROSITE" id="PS50213">
    <property type="entry name" value="FAS1"/>
    <property type="match status" value="1"/>
</dbReference>
<dbReference type="Proteomes" id="UP000027647">
    <property type="component" value="Unassembled WGS sequence"/>
</dbReference>
<proteinExistence type="predicted"/>
<feature type="domain" description="FAS1" evidence="2">
    <location>
        <begin position="44"/>
        <end position="188"/>
    </location>
</feature>
<reference evidence="3 4" key="1">
    <citation type="submission" date="2014-04" db="EMBL/GenBank/DDBJ databases">
        <title>A comprehensive comparison of genomes of Erythrobacter spp. strains.</title>
        <authorList>
            <person name="Zheng Q."/>
        </authorList>
    </citation>
    <scope>NUCLEOTIDE SEQUENCE [LARGE SCALE GENOMIC DNA]</scope>
    <source>
        <strain evidence="3 4">DSM 6997</strain>
    </source>
</reference>
<gene>
    <name evidence="3" type="ORF">EH31_05800</name>
</gene>